<evidence type="ECO:0000313" key="2">
    <source>
        <dbReference type="EMBL" id="SHL02057.1"/>
    </source>
</evidence>
<sequence length="303" mass="35745">MSDTIDQIIDKYQEMGENPETHLQGLLHAAPITYWDYIGVDTLLSLQRPRTPFKDETIFILYHQVTELLLKMMRHELEQLVYREGVDGDQMVTKIKRCIRYTKMLIDSFAIMKEGMDYGEYQEFRKTLTPASGFQSAQFRHIELLCTPLENLINAEGRKRLPKDPSIQDYFDHIYWRDAGYDRNTGKKTLTLARFEERYLEDFMVLAKKVRGQTLQDKLEGIQDPSTLLLDVLKEFDHLYNVEWPLVHLRTAAHYLESKDGKKTATGGSQWKKYLHPRHQQRKFFPALWTESEKEQWGETKSS</sequence>
<reference evidence="2 3" key="1">
    <citation type="submission" date="2016-11" db="EMBL/GenBank/DDBJ databases">
        <authorList>
            <person name="Varghese N."/>
            <person name="Submissions S."/>
        </authorList>
    </citation>
    <scope>NUCLEOTIDE SEQUENCE [LARGE SCALE GENOMIC DNA]</scope>
    <source>
        <strain evidence="2 3">CGMCC 1.12174</strain>
        <strain evidence="1 4">DSM 26351</strain>
    </source>
</reference>
<dbReference type="PANTHER" id="PTHR10138">
    <property type="entry name" value="TRYPTOPHAN 2,3-DIOXYGENASE"/>
    <property type="match status" value="1"/>
</dbReference>
<dbReference type="EMBL" id="FOKU01000004">
    <property type="protein sequence ID" value="SFB97112.1"/>
    <property type="molecule type" value="Genomic_DNA"/>
</dbReference>
<dbReference type="GO" id="GO:0019442">
    <property type="term" value="P:L-tryptophan catabolic process to acetyl-CoA"/>
    <property type="evidence" value="ECO:0007669"/>
    <property type="project" value="TreeGrafter"/>
</dbReference>
<dbReference type="Proteomes" id="UP000198940">
    <property type="component" value="Unassembled WGS sequence"/>
</dbReference>
<dbReference type="OrthoDB" id="9776847at2"/>
<name>A0A1M6X7U1_9FLAO</name>
<evidence type="ECO:0000313" key="3">
    <source>
        <dbReference type="Proteomes" id="UP000184031"/>
    </source>
</evidence>
<comment type="caution">
    <text evidence="2">The sequence shown here is derived from an EMBL/GenBank/DDBJ whole genome shotgun (WGS) entry which is preliminary data.</text>
</comment>
<dbReference type="Pfam" id="PF03301">
    <property type="entry name" value="Trp_dioxygenase"/>
    <property type="match status" value="1"/>
</dbReference>
<protein>
    <submittedName>
        <fullName evidence="2">Tryptophan 2,3-dioxygenase</fullName>
    </submittedName>
</protein>
<dbReference type="GO" id="GO:0004833">
    <property type="term" value="F:L-tryptophan 2,3-dioxygenase activity"/>
    <property type="evidence" value="ECO:0007669"/>
    <property type="project" value="InterPro"/>
</dbReference>
<dbReference type="InterPro" id="IPR037217">
    <property type="entry name" value="Trp/Indoleamine_2_3_dOase-like"/>
</dbReference>
<evidence type="ECO:0000313" key="1">
    <source>
        <dbReference type="EMBL" id="SFB97112.1"/>
    </source>
</evidence>
<evidence type="ECO:0000313" key="4">
    <source>
        <dbReference type="Proteomes" id="UP000198940"/>
    </source>
</evidence>
<dbReference type="STRING" id="1055723.SAMN05216293_2474"/>
<dbReference type="InterPro" id="IPR004981">
    <property type="entry name" value="Trp_2_3_dOase"/>
</dbReference>
<dbReference type="GO" id="GO:0019441">
    <property type="term" value="P:L-tryptophan catabolic process to kynurenine"/>
    <property type="evidence" value="ECO:0007669"/>
    <property type="project" value="InterPro"/>
</dbReference>
<dbReference type="PANTHER" id="PTHR10138:SF0">
    <property type="entry name" value="TRYPTOPHAN 2,3-DIOXYGENASE"/>
    <property type="match status" value="1"/>
</dbReference>
<dbReference type="GO" id="GO:0046872">
    <property type="term" value="F:metal ion binding"/>
    <property type="evidence" value="ECO:0007669"/>
    <property type="project" value="InterPro"/>
</dbReference>
<dbReference type="AlphaFoldDB" id="A0A1M6X7U1"/>
<dbReference type="SUPFAM" id="SSF140959">
    <property type="entry name" value="Indolic compounds 2,3-dioxygenase-like"/>
    <property type="match status" value="1"/>
</dbReference>
<dbReference type="GO" id="GO:0020037">
    <property type="term" value="F:heme binding"/>
    <property type="evidence" value="ECO:0007669"/>
    <property type="project" value="InterPro"/>
</dbReference>
<dbReference type="EMBL" id="FRAT01000006">
    <property type="protein sequence ID" value="SHL02057.1"/>
    <property type="molecule type" value="Genomic_DNA"/>
</dbReference>
<organism evidence="2 3">
    <name type="scientific">Flagellimonas taeanensis</name>
    <dbReference type="NCBI Taxonomy" id="1005926"/>
    <lineage>
        <taxon>Bacteria</taxon>
        <taxon>Pseudomonadati</taxon>
        <taxon>Bacteroidota</taxon>
        <taxon>Flavobacteriia</taxon>
        <taxon>Flavobacteriales</taxon>
        <taxon>Flavobacteriaceae</taxon>
        <taxon>Flagellimonas</taxon>
    </lineage>
</organism>
<proteinExistence type="predicted"/>
<dbReference type="Gene3D" id="1.20.58.480">
    <property type="match status" value="1"/>
</dbReference>
<dbReference type="RefSeq" id="WP_072880234.1">
    <property type="nucleotide sequence ID" value="NZ_FOKU01000004.1"/>
</dbReference>
<keyword evidence="4" id="KW-1185">Reference proteome</keyword>
<accession>A0A1M6X7U1</accession>
<dbReference type="Proteomes" id="UP000184031">
    <property type="component" value="Unassembled WGS sequence"/>
</dbReference>
<gene>
    <name evidence="1" type="ORF">SAMN04487891_104128</name>
    <name evidence="2" type="ORF">SAMN05216293_2474</name>
</gene>